<proteinExistence type="evidence at transcript level"/>
<feature type="transmembrane region" description="Helical" evidence="1">
    <location>
        <begin position="151"/>
        <end position="169"/>
    </location>
</feature>
<dbReference type="AlphaFoldDB" id="A0A5K8B1B2"/>
<feature type="transmembrane region" description="Helical" evidence="1">
    <location>
        <begin position="12"/>
        <end position="32"/>
    </location>
</feature>
<keyword evidence="1" id="KW-1133">Transmembrane helix</keyword>
<evidence type="ECO:0000313" key="2">
    <source>
        <dbReference type="EMBL" id="CUQ99359.1"/>
    </source>
</evidence>
<keyword evidence="1" id="KW-0812">Transmembrane</keyword>
<name>A0A5K8B1B2_MANSE</name>
<accession>A0A5K8B1B2</accession>
<dbReference type="OrthoDB" id="7477935at2759"/>
<feature type="transmembrane region" description="Helical" evidence="1">
    <location>
        <begin position="44"/>
        <end position="64"/>
    </location>
</feature>
<keyword evidence="1" id="KW-0472">Membrane</keyword>
<reference evidence="2" key="1">
    <citation type="journal article" date="2015" name="Insect Biochem. Mol. Biol.">
        <title>A reference gene set for chemosensory receptor genes of Manduca sexta.</title>
        <authorList>
            <person name="Koenig C."/>
            <person name="Hirsh A."/>
            <person name="Bucks S."/>
            <person name="Klinner C."/>
            <person name="Vogel H."/>
            <person name="Shukla A."/>
            <person name="Mansfield J.H."/>
            <person name="Morton B."/>
            <person name="Hansson B.S."/>
            <person name="Grosse-Wilde E."/>
        </authorList>
    </citation>
    <scope>NUCLEOTIDE SEQUENCE</scope>
</reference>
<evidence type="ECO:0000256" key="1">
    <source>
        <dbReference type="SAM" id="Phobius"/>
    </source>
</evidence>
<dbReference type="EMBL" id="LN885211">
    <property type="protein sequence ID" value="CUQ99359.1"/>
    <property type="molecule type" value="mRNA"/>
</dbReference>
<organism evidence="2">
    <name type="scientific">Manduca sexta</name>
    <name type="common">Tobacco hawkmoth</name>
    <name type="synonym">Tobacco hornworm</name>
    <dbReference type="NCBI Taxonomy" id="7130"/>
    <lineage>
        <taxon>Eukaryota</taxon>
        <taxon>Metazoa</taxon>
        <taxon>Ecdysozoa</taxon>
        <taxon>Arthropoda</taxon>
        <taxon>Hexapoda</taxon>
        <taxon>Insecta</taxon>
        <taxon>Pterygota</taxon>
        <taxon>Neoptera</taxon>
        <taxon>Endopterygota</taxon>
        <taxon>Lepidoptera</taxon>
        <taxon>Glossata</taxon>
        <taxon>Ditrysia</taxon>
        <taxon>Bombycoidea</taxon>
        <taxon>Sphingidae</taxon>
        <taxon>Sphinginae</taxon>
        <taxon>Sphingini</taxon>
        <taxon>Manduca</taxon>
    </lineage>
</organism>
<keyword evidence="2" id="KW-0675">Receptor</keyword>
<gene>
    <name evidence="2" type="primary">GR18</name>
</gene>
<feature type="transmembrane region" description="Helical" evidence="1">
    <location>
        <begin position="70"/>
        <end position="90"/>
    </location>
</feature>
<protein>
    <submittedName>
        <fullName evidence="2">Gustatory receptor 18</fullName>
    </submittedName>
</protein>
<feature type="transmembrane region" description="Helical" evidence="1">
    <location>
        <begin position="111"/>
        <end position="131"/>
    </location>
</feature>
<sequence length="353" mass="40978">MSSFKKAVDIWYKNVSILGLIKVLKFITAHYFYTGSCKFVKCVYLLYCIVLCVVSAYGAFPLIPFRSIEYVLSVIISLLTADDYIFRYFRSLETLDVVMGIKSRSIFNNKVRCLVAYMTLFRILFLFIHYSGDEDVYSLLSYNIPLLNQRIDSFVSVVIFYTLLVRMKILRVRFERNPIPINIVNKNNVMNNINEVRRCLLDYNNLLDNFHDIEEELQYLMAIIIIFCMPKLITLDVELIGSVLLETWDFSKLMLQIEVTQGFILVCLPAVIADLLRHEVAKIKKTLLRQAISCSDESLRYELELALDYVTRRPFNFVLFGAVPLNMDVPVGIISTCITFIIVTIQFTHFNNI</sequence>